<feature type="domain" description="GST N-terminal" evidence="1">
    <location>
        <begin position="1"/>
        <end position="81"/>
    </location>
</feature>
<dbReference type="InterPro" id="IPR010987">
    <property type="entry name" value="Glutathione-S-Trfase_C-like"/>
</dbReference>
<evidence type="ECO:0000313" key="5">
    <source>
        <dbReference type="Proteomes" id="UP000275727"/>
    </source>
</evidence>
<organism evidence="3 5">
    <name type="scientific">Sphingosinicella microcystinivorans</name>
    <dbReference type="NCBI Taxonomy" id="335406"/>
    <lineage>
        <taxon>Bacteria</taxon>
        <taxon>Pseudomonadati</taxon>
        <taxon>Pseudomonadota</taxon>
        <taxon>Alphaproteobacteria</taxon>
        <taxon>Sphingomonadales</taxon>
        <taxon>Sphingosinicellaceae</taxon>
        <taxon>Sphingosinicella</taxon>
    </lineage>
</organism>
<sequence length="211" mass="23466">MKLYGMNRAPNPRRVTIFLAEKGIPIEIEEVNVAEGGNRTPEYLAVNPRGLIPALVLDDGTVIDESIAICRYFETLHPEPNLMGRDAKESAVIECWQRRMEFDGLATIASVYRNTQPLFANRAQPGGGPDTAQIPELAERGRLLLPGFFAMLNTRLGESPYIAGDRYTIADITATVALDFARWIKARVPEDHTNTLRWHAEVTDRPSYAAG</sequence>
<dbReference type="PROSITE" id="PS50404">
    <property type="entry name" value="GST_NTER"/>
    <property type="match status" value="1"/>
</dbReference>
<evidence type="ECO:0000313" key="4">
    <source>
        <dbReference type="EMBL" id="RKS91675.1"/>
    </source>
</evidence>
<dbReference type="InterPro" id="IPR040079">
    <property type="entry name" value="Glutathione_S-Trfase"/>
</dbReference>
<evidence type="ECO:0000259" key="1">
    <source>
        <dbReference type="PROSITE" id="PS50404"/>
    </source>
</evidence>
<dbReference type="Pfam" id="PF13409">
    <property type="entry name" value="GST_N_2"/>
    <property type="match status" value="1"/>
</dbReference>
<proteinExistence type="predicted"/>
<protein>
    <submittedName>
        <fullName evidence="3">Glutathione S-transferase</fullName>
    </submittedName>
</protein>
<dbReference type="EMBL" id="RBWX01000007">
    <property type="protein sequence ID" value="RKS91675.1"/>
    <property type="molecule type" value="Genomic_DNA"/>
</dbReference>
<evidence type="ECO:0000313" key="6">
    <source>
        <dbReference type="Proteomes" id="UP000276029"/>
    </source>
</evidence>
<dbReference type="Pfam" id="PF00043">
    <property type="entry name" value="GST_C"/>
    <property type="match status" value="1"/>
</dbReference>
<dbReference type="KEGG" id="smic:SmB9_23140"/>
<dbReference type="SUPFAM" id="SSF47616">
    <property type="entry name" value="GST C-terminal domain-like"/>
    <property type="match status" value="1"/>
</dbReference>
<dbReference type="EMBL" id="AP018711">
    <property type="protein sequence ID" value="BBE34656.1"/>
    <property type="molecule type" value="Genomic_DNA"/>
</dbReference>
<name>A0AAD1D678_SPHMI</name>
<gene>
    <name evidence="4" type="ORF">DFR51_1241</name>
    <name evidence="3" type="ORF">SmB9_23140</name>
</gene>
<dbReference type="InterPro" id="IPR034345">
    <property type="entry name" value="Gtt2-like_N"/>
</dbReference>
<dbReference type="Gene3D" id="1.20.1050.10">
    <property type="match status" value="1"/>
</dbReference>
<dbReference type="Gene3D" id="3.40.30.10">
    <property type="entry name" value="Glutaredoxin"/>
    <property type="match status" value="1"/>
</dbReference>
<dbReference type="PANTHER" id="PTHR44051:SF8">
    <property type="entry name" value="GLUTATHIONE S-TRANSFERASE GSTA"/>
    <property type="match status" value="1"/>
</dbReference>
<dbReference type="Proteomes" id="UP000275727">
    <property type="component" value="Chromosome"/>
</dbReference>
<reference evidence="4 6" key="2">
    <citation type="submission" date="2018-10" db="EMBL/GenBank/DDBJ databases">
        <title>Genomic Encyclopedia of Type Strains, Phase IV (KMG-IV): sequencing the most valuable type-strain genomes for metagenomic binning, comparative biology and taxonomic classification.</title>
        <authorList>
            <person name="Goeker M."/>
        </authorList>
    </citation>
    <scope>NUCLEOTIDE SEQUENCE [LARGE SCALE GENOMIC DNA]</scope>
    <source>
        <strain evidence="4 6">DSM 19791</strain>
    </source>
</reference>
<dbReference type="SFLD" id="SFLDG00358">
    <property type="entry name" value="Main_(cytGST)"/>
    <property type="match status" value="1"/>
</dbReference>
<dbReference type="RefSeq" id="WP_121048102.1">
    <property type="nucleotide sequence ID" value="NZ_AP018711.1"/>
</dbReference>
<keyword evidence="6" id="KW-1185">Reference proteome</keyword>
<dbReference type="InterPro" id="IPR004045">
    <property type="entry name" value="Glutathione_S-Trfase_N"/>
</dbReference>
<dbReference type="AlphaFoldDB" id="A0AAD1D678"/>
<dbReference type="InterPro" id="IPR036282">
    <property type="entry name" value="Glutathione-S-Trfase_C_sf"/>
</dbReference>
<dbReference type="SUPFAM" id="SSF52833">
    <property type="entry name" value="Thioredoxin-like"/>
    <property type="match status" value="1"/>
</dbReference>
<dbReference type="InterPro" id="IPR004046">
    <property type="entry name" value="GST_C"/>
</dbReference>
<dbReference type="SFLD" id="SFLDS00019">
    <property type="entry name" value="Glutathione_Transferase_(cytos"/>
    <property type="match status" value="1"/>
</dbReference>
<dbReference type="PROSITE" id="PS50405">
    <property type="entry name" value="GST_CTER"/>
    <property type="match status" value="1"/>
</dbReference>
<accession>A0AAD1D678</accession>
<dbReference type="PANTHER" id="PTHR44051">
    <property type="entry name" value="GLUTATHIONE S-TRANSFERASE-RELATED"/>
    <property type="match status" value="1"/>
</dbReference>
<dbReference type="InterPro" id="IPR036249">
    <property type="entry name" value="Thioredoxin-like_sf"/>
</dbReference>
<evidence type="ECO:0000259" key="2">
    <source>
        <dbReference type="PROSITE" id="PS50405"/>
    </source>
</evidence>
<reference evidence="3 5" key="1">
    <citation type="submission" date="2018-06" db="EMBL/GenBank/DDBJ databases">
        <title>Complete Genome Sequence of the Microcystin-Degrading Bacterium Sphingosinicella microcystinivorans Strain B-9.</title>
        <authorList>
            <person name="Jin H."/>
            <person name="Nishizawa T."/>
            <person name="Guo Y."/>
            <person name="Nishizawa A."/>
            <person name="Park H."/>
            <person name="Kato H."/>
            <person name="Tsuji K."/>
            <person name="Harada K."/>
        </authorList>
    </citation>
    <scope>NUCLEOTIDE SEQUENCE [LARGE SCALE GENOMIC DNA]</scope>
    <source>
        <strain evidence="3 5">B9</strain>
    </source>
</reference>
<dbReference type="CDD" id="cd03051">
    <property type="entry name" value="GST_N_GTT2_like"/>
    <property type="match status" value="1"/>
</dbReference>
<dbReference type="Proteomes" id="UP000276029">
    <property type="component" value="Unassembled WGS sequence"/>
</dbReference>
<feature type="domain" description="GST C-terminal" evidence="2">
    <location>
        <begin position="86"/>
        <end position="211"/>
    </location>
</feature>
<evidence type="ECO:0000313" key="3">
    <source>
        <dbReference type="EMBL" id="BBE34656.1"/>
    </source>
</evidence>